<evidence type="ECO:0000313" key="13">
    <source>
        <dbReference type="Proteomes" id="UP000677054"/>
    </source>
</evidence>
<feature type="compositionally biased region" description="Gly residues" evidence="10">
    <location>
        <begin position="26"/>
        <end position="48"/>
    </location>
</feature>
<sequence>MPAVGCRMRERGSFLLERHVNGHFDGSGGSEVGQVGGGCGSGGGGAGLPTGRRNPEASPSKAVKKNGKQRLQRLLRKRPHPGRLWDFWELDAMDRLRNRLSCLASHETLGQVTLSGDACLTFKCQVRGRQVDSSGKTKALVHWMPENILPDEWVDASMVEASKSVPVRSLSAVARDSIHAALFGSASSTKRGRKSKRK</sequence>
<evidence type="ECO:0000313" key="12">
    <source>
        <dbReference type="EMBL" id="CAD7252038.1"/>
    </source>
</evidence>
<dbReference type="GO" id="GO:0008270">
    <property type="term" value="F:zinc ion binding"/>
    <property type="evidence" value="ECO:0007669"/>
    <property type="project" value="UniProtKB-KW"/>
</dbReference>
<gene>
    <name evidence="12" type="ORF">DSTB1V02_LOCUS11799</name>
</gene>
<feature type="region of interest" description="Disordered" evidence="10">
    <location>
        <begin position="26"/>
        <end position="70"/>
    </location>
</feature>
<evidence type="ECO:0000256" key="6">
    <source>
        <dbReference type="ARBA" id="ARBA00022833"/>
    </source>
</evidence>
<dbReference type="OrthoDB" id="6350184at2759"/>
<dbReference type="GO" id="GO:0006357">
    <property type="term" value="P:regulation of transcription by RNA polymerase II"/>
    <property type="evidence" value="ECO:0007669"/>
    <property type="project" value="TreeGrafter"/>
</dbReference>
<keyword evidence="3" id="KW-0479">Metal-binding</keyword>
<keyword evidence="9" id="KW-0539">Nucleus</keyword>
<proteinExistence type="predicted"/>
<accession>A0A7R9ADG7</accession>
<dbReference type="InterPro" id="IPR052130">
    <property type="entry name" value="AEBP2/jing_C2H2-ZnF"/>
</dbReference>
<keyword evidence="4" id="KW-0677">Repeat</keyword>
<evidence type="ECO:0000256" key="2">
    <source>
        <dbReference type="ARBA" id="ARBA00022491"/>
    </source>
</evidence>
<evidence type="ECO:0000256" key="7">
    <source>
        <dbReference type="ARBA" id="ARBA00023015"/>
    </source>
</evidence>
<dbReference type="PANTHER" id="PTHR46541">
    <property type="entry name" value="ZINC FINGER PROTEIN AEBP2"/>
    <property type="match status" value="1"/>
</dbReference>
<evidence type="ECO:0000256" key="10">
    <source>
        <dbReference type="SAM" id="MobiDB-lite"/>
    </source>
</evidence>
<evidence type="ECO:0000256" key="1">
    <source>
        <dbReference type="ARBA" id="ARBA00004123"/>
    </source>
</evidence>
<keyword evidence="6" id="KW-0862">Zinc</keyword>
<organism evidence="12">
    <name type="scientific">Darwinula stevensoni</name>
    <dbReference type="NCBI Taxonomy" id="69355"/>
    <lineage>
        <taxon>Eukaryota</taxon>
        <taxon>Metazoa</taxon>
        <taxon>Ecdysozoa</taxon>
        <taxon>Arthropoda</taxon>
        <taxon>Crustacea</taxon>
        <taxon>Oligostraca</taxon>
        <taxon>Ostracoda</taxon>
        <taxon>Podocopa</taxon>
        <taxon>Podocopida</taxon>
        <taxon>Darwinulocopina</taxon>
        <taxon>Darwinuloidea</taxon>
        <taxon>Darwinulidae</taxon>
        <taxon>Darwinula</taxon>
    </lineage>
</organism>
<evidence type="ECO:0000256" key="5">
    <source>
        <dbReference type="ARBA" id="ARBA00022771"/>
    </source>
</evidence>
<keyword evidence="5" id="KW-0863">Zinc-finger</keyword>
<dbReference type="InterPro" id="IPR059034">
    <property type="entry name" value="SH3_AEBP2_C"/>
</dbReference>
<dbReference type="GO" id="GO:0035098">
    <property type="term" value="C:ESC/E(Z) complex"/>
    <property type="evidence" value="ECO:0007669"/>
    <property type="project" value="TreeGrafter"/>
</dbReference>
<protein>
    <recommendedName>
        <fullName evidence="11">AEBP2-like C-terminal SH3 domain-containing protein</fullName>
    </recommendedName>
</protein>
<evidence type="ECO:0000256" key="4">
    <source>
        <dbReference type="ARBA" id="ARBA00022737"/>
    </source>
</evidence>
<name>A0A7R9ADG7_9CRUS</name>
<reference evidence="12" key="1">
    <citation type="submission" date="2020-11" db="EMBL/GenBank/DDBJ databases">
        <authorList>
            <person name="Tran Van P."/>
        </authorList>
    </citation>
    <scope>NUCLEOTIDE SEQUENCE</scope>
</reference>
<feature type="domain" description="AEBP2-like C-terminal SH3" evidence="11">
    <location>
        <begin position="62"/>
        <end position="185"/>
    </location>
</feature>
<keyword evidence="2" id="KW-0678">Repressor</keyword>
<evidence type="ECO:0000259" key="11">
    <source>
        <dbReference type="Pfam" id="PF26014"/>
    </source>
</evidence>
<dbReference type="EMBL" id="LR903567">
    <property type="protein sequence ID" value="CAD7252038.1"/>
    <property type="molecule type" value="Genomic_DNA"/>
</dbReference>
<dbReference type="AlphaFoldDB" id="A0A7R9ADG7"/>
<evidence type="ECO:0000256" key="3">
    <source>
        <dbReference type="ARBA" id="ARBA00022723"/>
    </source>
</evidence>
<keyword evidence="7" id="KW-0805">Transcription regulation</keyword>
<dbReference type="PANTHER" id="PTHR46541:SF1">
    <property type="entry name" value="ZINC FINGER PROTEIN AEBP2"/>
    <property type="match status" value="1"/>
</dbReference>
<dbReference type="Proteomes" id="UP000677054">
    <property type="component" value="Unassembled WGS sequence"/>
</dbReference>
<keyword evidence="8" id="KW-0804">Transcription</keyword>
<dbReference type="EMBL" id="CAJPEV010004050">
    <property type="protein sequence ID" value="CAG0901072.1"/>
    <property type="molecule type" value="Genomic_DNA"/>
</dbReference>
<evidence type="ECO:0000256" key="9">
    <source>
        <dbReference type="ARBA" id="ARBA00023242"/>
    </source>
</evidence>
<comment type="subcellular location">
    <subcellularLocation>
        <location evidence="1">Nucleus</location>
    </subcellularLocation>
</comment>
<dbReference type="Pfam" id="PF26014">
    <property type="entry name" value="SH3_AEBP2_C"/>
    <property type="match status" value="1"/>
</dbReference>
<evidence type="ECO:0000256" key="8">
    <source>
        <dbReference type="ARBA" id="ARBA00023163"/>
    </source>
</evidence>
<keyword evidence="13" id="KW-1185">Reference proteome</keyword>